<evidence type="ECO:0000313" key="1">
    <source>
        <dbReference type="EMBL" id="GAA0741581.1"/>
    </source>
</evidence>
<gene>
    <name evidence="1" type="ORF">GCM10008906_22890</name>
</gene>
<name>A0ABN1JK55_9CLOT</name>
<dbReference type="SUPFAM" id="SSF103032">
    <property type="entry name" value="Hypothetical protein YwqG"/>
    <property type="match status" value="1"/>
</dbReference>
<dbReference type="Proteomes" id="UP001501510">
    <property type="component" value="Unassembled WGS sequence"/>
</dbReference>
<sequence length="279" mass="32974">MDLNSLFDEIKKNAIKVNLKTYSKEDLPIGASKFGGKPDVPKDFKWFYYKGEGLDCEIKSRPLSFLAQINCEEMKEYDEDGLLPKKGILYFFYELSSLTWGCYPQDKGSAKVFYFDGDVKELNRTNFPDDMEENFKLPEIQLDFSKKYDLPDYEEFTELYHYDNWDYYDEIRVLKGYEQEELDGKLLGYADLVQAGMLRECEKGANGIHYSGLEQIPDKKLKQLEKNCSQWQLLFQLSSIMTKTFELMFDDCGVIYFYIRKEDLKKRNFDNCWLILQCC</sequence>
<dbReference type="PANTHER" id="PTHR36436:SF6">
    <property type="entry name" value="SLL5081 PROTEIN"/>
    <property type="match status" value="1"/>
</dbReference>
<dbReference type="PANTHER" id="PTHR36436">
    <property type="entry name" value="SLL5081 PROTEIN"/>
    <property type="match status" value="1"/>
</dbReference>
<protein>
    <submittedName>
        <fullName evidence="1">YwqG family protein</fullName>
    </submittedName>
</protein>
<proteinExistence type="predicted"/>
<dbReference type="InterPro" id="IPR015315">
    <property type="entry name" value="DUF1963"/>
</dbReference>
<dbReference type="RefSeq" id="WP_343761721.1">
    <property type="nucleotide sequence ID" value="NZ_BAAACG010000010.1"/>
</dbReference>
<dbReference type="Gene3D" id="2.30.320.10">
    <property type="entry name" value="YwqG-like"/>
    <property type="match status" value="1"/>
</dbReference>
<dbReference type="EMBL" id="BAAACG010000010">
    <property type="protein sequence ID" value="GAA0741581.1"/>
    <property type="molecule type" value="Genomic_DNA"/>
</dbReference>
<comment type="caution">
    <text evidence="1">The sequence shown here is derived from an EMBL/GenBank/DDBJ whole genome shotgun (WGS) entry which is preliminary data.</text>
</comment>
<dbReference type="InterPro" id="IPR035948">
    <property type="entry name" value="YwqG-like_sf"/>
</dbReference>
<keyword evidence="2" id="KW-1185">Reference proteome</keyword>
<dbReference type="Pfam" id="PF09234">
    <property type="entry name" value="DUF1963"/>
    <property type="match status" value="1"/>
</dbReference>
<reference evidence="1 2" key="1">
    <citation type="journal article" date="2019" name="Int. J. Syst. Evol. Microbiol.">
        <title>The Global Catalogue of Microorganisms (GCM) 10K type strain sequencing project: providing services to taxonomists for standard genome sequencing and annotation.</title>
        <authorList>
            <consortium name="The Broad Institute Genomics Platform"/>
            <consortium name="The Broad Institute Genome Sequencing Center for Infectious Disease"/>
            <person name="Wu L."/>
            <person name="Ma J."/>
        </authorList>
    </citation>
    <scope>NUCLEOTIDE SEQUENCE [LARGE SCALE GENOMIC DNA]</scope>
    <source>
        <strain evidence="1 2">JCM 1407</strain>
    </source>
</reference>
<organism evidence="1 2">
    <name type="scientific">Clostridium oceanicum</name>
    <dbReference type="NCBI Taxonomy" id="1543"/>
    <lineage>
        <taxon>Bacteria</taxon>
        <taxon>Bacillati</taxon>
        <taxon>Bacillota</taxon>
        <taxon>Clostridia</taxon>
        <taxon>Eubacteriales</taxon>
        <taxon>Clostridiaceae</taxon>
        <taxon>Clostridium</taxon>
    </lineage>
</organism>
<accession>A0ABN1JK55</accession>
<evidence type="ECO:0000313" key="2">
    <source>
        <dbReference type="Proteomes" id="UP001501510"/>
    </source>
</evidence>